<accession>A0ABP0SCD9</accession>
<reference evidence="2 3" key="1">
    <citation type="submission" date="2024-02" db="EMBL/GenBank/DDBJ databases">
        <authorList>
            <person name="Chen Y."/>
            <person name="Shah S."/>
            <person name="Dougan E. K."/>
            <person name="Thang M."/>
            <person name="Chan C."/>
        </authorList>
    </citation>
    <scope>NUCLEOTIDE SEQUENCE [LARGE SCALE GENOMIC DNA]</scope>
</reference>
<dbReference type="EMBL" id="CAXAMM010043418">
    <property type="protein sequence ID" value="CAK9109950.1"/>
    <property type="molecule type" value="Genomic_DNA"/>
</dbReference>
<sequence>MALLNLLLSSGFIASAALPSEYLESNYTIMTVTTERYACHGPLTGGNDATKVDRKMLGPGRCSSERSYFECSATGSKVGHFDCSNDKLIEEFSGSGCFRCDDYMFECRTIWFKGKYYDGKYFKLSCDKQYSSSSHSIVGPTSWTPAVLAGAIALSSGISG</sequence>
<comment type="caution">
    <text evidence="2">The sequence shown here is derived from an EMBL/GenBank/DDBJ whole genome shotgun (WGS) entry which is preliminary data.</text>
</comment>
<name>A0ABP0SCD9_9DINO</name>
<evidence type="ECO:0000256" key="1">
    <source>
        <dbReference type="SAM" id="SignalP"/>
    </source>
</evidence>
<proteinExistence type="predicted"/>
<evidence type="ECO:0000313" key="3">
    <source>
        <dbReference type="Proteomes" id="UP001642464"/>
    </source>
</evidence>
<feature type="signal peptide" evidence="1">
    <location>
        <begin position="1"/>
        <end position="17"/>
    </location>
</feature>
<evidence type="ECO:0000313" key="2">
    <source>
        <dbReference type="EMBL" id="CAK9109950.1"/>
    </source>
</evidence>
<gene>
    <name evidence="2" type="ORF">SCF082_LOCUS51076</name>
</gene>
<feature type="chain" id="PRO_5045315056" evidence="1">
    <location>
        <begin position="18"/>
        <end position="160"/>
    </location>
</feature>
<protein>
    <submittedName>
        <fullName evidence="2">Uncharacterized protein</fullName>
    </submittedName>
</protein>
<keyword evidence="3" id="KW-1185">Reference proteome</keyword>
<organism evidence="2 3">
    <name type="scientific">Durusdinium trenchii</name>
    <dbReference type="NCBI Taxonomy" id="1381693"/>
    <lineage>
        <taxon>Eukaryota</taxon>
        <taxon>Sar</taxon>
        <taxon>Alveolata</taxon>
        <taxon>Dinophyceae</taxon>
        <taxon>Suessiales</taxon>
        <taxon>Symbiodiniaceae</taxon>
        <taxon>Durusdinium</taxon>
    </lineage>
</organism>
<keyword evidence="1" id="KW-0732">Signal</keyword>
<dbReference type="Proteomes" id="UP001642464">
    <property type="component" value="Unassembled WGS sequence"/>
</dbReference>